<accession>A0AAJ1VL79</accession>
<protein>
    <submittedName>
        <fullName evidence="2">EpsG family protein</fullName>
    </submittedName>
</protein>
<dbReference type="InterPro" id="IPR049458">
    <property type="entry name" value="EpsG-like"/>
</dbReference>
<sequence>MILLTLFLLIVFSILSFFDLIKTRKNIILYFFLIYLVILEAIKYSSGTDYFFYYYDYQNYFTHQNYQSRYEPLYSIFSKLAVVLKLPYHLFLFIYYFIYYLLIGIVLKKVSPYPIISLLLLFCISIGLMGSNRQLMAAVIVFFTFFTFFINSASFKNYFLFFLSVLIACGFHYSAIVFLPIALFRNRIAYSFWISCLVIAFLFLAFNINSYIIFNIDNFIPQAYSNLINKYKTTENVVIPVDSNIILGFLRRALLVILFLIFKTEHKFRPIFNILYNISWFSLIFYILFYTIPFLASRAGTYFLIFECISYVTLLKLLNQKYLQHIFLAFIILFSIFLFCKNIAPYPHLFIPYKTIFGIF</sequence>
<evidence type="ECO:0000313" key="2">
    <source>
        <dbReference type="EMBL" id="MDN4013551.1"/>
    </source>
</evidence>
<feature type="transmembrane region" description="Helical" evidence="1">
    <location>
        <begin position="113"/>
        <end position="130"/>
    </location>
</feature>
<comment type="caution">
    <text evidence="2">The sequence shown here is derived from an EMBL/GenBank/DDBJ whole genome shotgun (WGS) entry which is preliminary data.</text>
</comment>
<dbReference type="Proteomes" id="UP001225933">
    <property type="component" value="Unassembled WGS sequence"/>
</dbReference>
<feature type="transmembrane region" description="Helical" evidence="1">
    <location>
        <begin position="135"/>
        <end position="153"/>
    </location>
</feature>
<dbReference type="Pfam" id="PF14897">
    <property type="entry name" value="EpsG"/>
    <property type="match status" value="1"/>
</dbReference>
<reference evidence="2" key="1">
    <citation type="submission" date="2023-06" db="EMBL/GenBank/DDBJ databases">
        <title>Two Chryseobacterium gambrini strains from China.</title>
        <authorList>
            <person name="Zeng J."/>
            <person name="Wu Y."/>
        </authorList>
    </citation>
    <scope>NUCLEOTIDE SEQUENCE</scope>
    <source>
        <strain evidence="2">SQ219</strain>
    </source>
</reference>
<feature type="transmembrane region" description="Helical" evidence="1">
    <location>
        <begin position="326"/>
        <end position="344"/>
    </location>
</feature>
<keyword evidence="1" id="KW-1133">Transmembrane helix</keyword>
<feature type="transmembrane region" description="Helical" evidence="1">
    <location>
        <begin position="274"/>
        <end position="296"/>
    </location>
</feature>
<keyword evidence="1" id="KW-0812">Transmembrane</keyword>
<feature type="transmembrane region" description="Helical" evidence="1">
    <location>
        <begin position="159"/>
        <end position="183"/>
    </location>
</feature>
<feature type="transmembrane region" description="Helical" evidence="1">
    <location>
        <begin position="302"/>
        <end position="319"/>
    </location>
</feature>
<evidence type="ECO:0000313" key="3">
    <source>
        <dbReference type="Proteomes" id="UP001225933"/>
    </source>
</evidence>
<feature type="transmembrane region" description="Helical" evidence="1">
    <location>
        <begin position="27"/>
        <end position="44"/>
    </location>
</feature>
<keyword evidence="1" id="KW-0472">Membrane</keyword>
<dbReference type="EMBL" id="JAUHGV010000017">
    <property type="protein sequence ID" value="MDN4013551.1"/>
    <property type="molecule type" value="Genomic_DNA"/>
</dbReference>
<feature type="transmembrane region" description="Helical" evidence="1">
    <location>
        <begin position="88"/>
        <end position="107"/>
    </location>
</feature>
<organism evidence="2 3">
    <name type="scientific">Chryseobacterium gambrini</name>
    <dbReference type="NCBI Taxonomy" id="373672"/>
    <lineage>
        <taxon>Bacteria</taxon>
        <taxon>Pseudomonadati</taxon>
        <taxon>Bacteroidota</taxon>
        <taxon>Flavobacteriia</taxon>
        <taxon>Flavobacteriales</taxon>
        <taxon>Weeksellaceae</taxon>
        <taxon>Chryseobacterium group</taxon>
        <taxon>Chryseobacterium</taxon>
    </lineage>
</organism>
<proteinExistence type="predicted"/>
<gene>
    <name evidence="2" type="ORF">QX233_13825</name>
</gene>
<evidence type="ECO:0000256" key="1">
    <source>
        <dbReference type="SAM" id="Phobius"/>
    </source>
</evidence>
<dbReference type="RefSeq" id="WP_250902181.1">
    <property type="nucleotide sequence ID" value="NZ_JAUHGV010000017.1"/>
</dbReference>
<dbReference type="AlphaFoldDB" id="A0AAJ1VL79"/>
<feature type="transmembrane region" description="Helical" evidence="1">
    <location>
        <begin position="190"/>
        <end position="214"/>
    </location>
</feature>
<name>A0AAJ1VL79_9FLAO</name>